<dbReference type="Proteomes" id="UP000183605">
    <property type="component" value="Unassembled WGS sequence"/>
</dbReference>
<feature type="transmembrane region" description="Helical" evidence="1">
    <location>
        <begin position="520"/>
        <end position="539"/>
    </location>
</feature>
<feature type="transmembrane region" description="Helical" evidence="1">
    <location>
        <begin position="245"/>
        <end position="262"/>
    </location>
</feature>
<feature type="transmembrane region" description="Helical" evidence="1">
    <location>
        <begin position="101"/>
        <end position="120"/>
    </location>
</feature>
<accession>A0A1J5AVS1</accession>
<feature type="transmembrane region" description="Helical" evidence="1">
    <location>
        <begin position="370"/>
        <end position="386"/>
    </location>
</feature>
<keyword evidence="1" id="KW-0472">Membrane</keyword>
<feature type="transmembrane region" description="Helical" evidence="1">
    <location>
        <begin position="313"/>
        <end position="332"/>
    </location>
</feature>
<feature type="transmembrane region" description="Helical" evidence="1">
    <location>
        <begin position="12"/>
        <end position="30"/>
    </location>
</feature>
<reference evidence="2 3" key="1">
    <citation type="journal article" date="2016" name="Environ. Microbiol.">
        <title>Genomic resolution of a cold subsurface aquifer community provides metabolic insights for novel microbes adapted to high CO concentrations.</title>
        <authorList>
            <person name="Probst A.J."/>
            <person name="Castelle C.J."/>
            <person name="Singh A."/>
            <person name="Brown C.T."/>
            <person name="Anantharaman K."/>
            <person name="Sharon I."/>
            <person name="Hug L.A."/>
            <person name="Burstein D."/>
            <person name="Emerson J.B."/>
            <person name="Thomas B.C."/>
            <person name="Banfield J.F."/>
        </authorList>
    </citation>
    <scope>NUCLEOTIDE SEQUENCE [LARGE SCALE GENOMIC DNA]</scope>
    <source>
        <strain evidence="2">CG2_30_44_31</strain>
    </source>
</reference>
<sequence>MPLLPAKFKTDCLALILLTLVGLIFIRFFFLPTFPSTHDGQNHLARLANLDLAFRDGHFPFRWATNLNHGFGYPVFNFNYYLPEFISLTVSKANLSFETSLKIMIAAAYIFASLFWYLFLRLYFKPLASFCGSLFSLSAIYPLVIIWVRGSPGETLALALFPLIFLLLKLYLAKPNRLKFFLTTICLFLFLLTHNLTVLFGLPILFVFSLLNRRSWFITVAPFIFSLGLSLFFWLPIVMEKQFTYLKYFDSGGYLAHFPSFWQLIYSRWGFGYSVPGTADGFSFQLGPFHWLAVIISFIYLKKTTLIKRTWLFFALIFLIYLFLTLPISAFIYRSLPFLNFIQYPWRLLLFLTLSSIWLAAFVVQHQPKLGLFLSLSAVIYALIIAKPQGGFNWPNHYYYLFPFTSTVGQEAMPVWFDEAKNSQLFDSSDKVVGPLNFKPSLWQTQTHIYEVTVDKAAAVFEKTAYFPGWELTVDGKPSAIIYDNQDYPGLIGYRLIPGTHTIATRFTEHTPARRLGDSLSLISFGLFIFNLIAFPKLLKILKFPKH</sequence>
<evidence type="ECO:0000313" key="3">
    <source>
        <dbReference type="Proteomes" id="UP000183605"/>
    </source>
</evidence>
<feature type="transmembrane region" description="Helical" evidence="1">
    <location>
        <begin position="127"/>
        <end position="149"/>
    </location>
</feature>
<keyword evidence="1" id="KW-1133">Transmembrane helix</keyword>
<evidence type="ECO:0000313" key="2">
    <source>
        <dbReference type="EMBL" id="OIP02963.1"/>
    </source>
</evidence>
<feature type="transmembrane region" description="Helical" evidence="1">
    <location>
        <begin position="282"/>
        <end position="301"/>
    </location>
</feature>
<dbReference type="AlphaFoldDB" id="A0A1J5AVS1"/>
<organism evidence="2 3">
    <name type="scientific">Candidatus Beckwithbacteria bacterium CG2_30_44_31</name>
    <dbReference type="NCBI Taxonomy" id="1805035"/>
    <lineage>
        <taxon>Bacteria</taxon>
        <taxon>Candidatus Beckwithiibacteriota</taxon>
    </lineage>
</organism>
<evidence type="ECO:0000256" key="1">
    <source>
        <dbReference type="SAM" id="Phobius"/>
    </source>
</evidence>
<evidence type="ECO:0008006" key="4">
    <source>
        <dbReference type="Google" id="ProtNLM"/>
    </source>
</evidence>
<feature type="transmembrane region" description="Helical" evidence="1">
    <location>
        <begin position="180"/>
        <end position="210"/>
    </location>
</feature>
<keyword evidence="1" id="KW-0812">Transmembrane</keyword>
<protein>
    <recommendedName>
        <fullName evidence="4">Membrane protein 6-pyruvoyl-tetrahydropterin synthase-related domain-containing protein</fullName>
    </recommendedName>
</protein>
<feature type="transmembrane region" description="Helical" evidence="1">
    <location>
        <begin position="344"/>
        <end position="363"/>
    </location>
</feature>
<gene>
    <name evidence="2" type="ORF">AUK18_02835</name>
</gene>
<comment type="caution">
    <text evidence="2">The sequence shown here is derived from an EMBL/GenBank/DDBJ whole genome shotgun (WGS) entry which is preliminary data.</text>
</comment>
<feature type="transmembrane region" description="Helical" evidence="1">
    <location>
        <begin position="216"/>
        <end position="238"/>
    </location>
</feature>
<dbReference type="EMBL" id="MNXQ01000052">
    <property type="protein sequence ID" value="OIP02963.1"/>
    <property type="molecule type" value="Genomic_DNA"/>
</dbReference>
<feature type="transmembrane region" description="Helical" evidence="1">
    <location>
        <begin position="155"/>
        <end position="173"/>
    </location>
</feature>
<name>A0A1J5AVS1_9BACT</name>
<proteinExistence type="predicted"/>